<dbReference type="Proteomes" id="UP000280834">
    <property type="component" value="Unassembled WGS sequence"/>
</dbReference>
<accession>A0A3P7Z8X2</accession>
<sequence length="42" mass="4890">MLGFPCLVFHRCANISPCPIRSQRLLDHSFHRVLHVTKEMAK</sequence>
<feature type="non-terminal residue" evidence="1">
    <location>
        <position position="42"/>
    </location>
</feature>
<name>A0A3P7Z8X2_9BILA</name>
<reference evidence="1 2" key="1">
    <citation type="submission" date="2018-11" db="EMBL/GenBank/DDBJ databases">
        <authorList>
            <consortium name="Pathogen Informatics"/>
        </authorList>
    </citation>
    <scope>NUCLEOTIDE SEQUENCE [LARGE SCALE GENOMIC DNA]</scope>
</reference>
<dbReference type="EMBL" id="UZAG01020039">
    <property type="protein sequence ID" value="VDO45595.1"/>
    <property type="molecule type" value="Genomic_DNA"/>
</dbReference>
<evidence type="ECO:0000313" key="1">
    <source>
        <dbReference type="EMBL" id="VDO45595.1"/>
    </source>
</evidence>
<protein>
    <submittedName>
        <fullName evidence="1">Uncharacterized protein</fullName>
    </submittedName>
</protein>
<organism evidence="1 2">
    <name type="scientific">Brugia timori</name>
    <dbReference type="NCBI Taxonomy" id="42155"/>
    <lineage>
        <taxon>Eukaryota</taxon>
        <taxon>Metazoa</taxon>
        <taxon>Ecdysozoa</taxon>
        <taxon>Nematoda</taxon>
        <taxon>Chromadorea</taxon>
        <taxon>Rhabditida</taxon>
        <taxon>Spirurina</taxon>
        <taxon>Spiruromorpha</taxon>
        <taxon>Filarioidea</taxon>
        <taxon>Onchocercidae</taxon>
        <taxon>Brugia</taxon>
    </lineage>
</organism>
<gene>
    <name evidence="1" type="ORF">BTMF_LOCUS13373</name>
</gene>
<keyword evidence="2" id="KW-1185">Reference proteome</keyword>
<evidence type="ECO:0000313" key="2">
    <source>
        <dbReference type="Proteomes" id="UP000280834"/>
    </source>
</evidence>
<dbReference type="AlphaFoldDB" id="A0A3P7Z8X2"/>
<proteinExistence type="predicted"/>